<evidence type="ECO:0000256" key="4">
    <source>
        <dbReference type="ARBA" id="ARBA00022884"/>
    </source>
</evidence>
<evidence type="ECO:0000256" key="2">
    <source>
        <dbReference type="ARBA" id="ARBA00022801"/>
    </source>
</evidence>
<dbReference type="Pfam" id="PF08152">
    <property type="entry name" value="GUCT"/>
    <property type="match status" value="1"/>
</dbReference>
<gene>
    <name evidence="6" type="ORF">TREES_T100015546</name>
</gene>
<dbReference type="EC" id="3.6.4.13" evidence="1"/>
<dbReference type="InterPro" id="IPR035979">
    <property type="entry name" value="RBD_domain_sf"/>
</dbReference>
<keyword evidence="3 6" id="KW-0347">Helicase</keyword>
<dbReference type="InParanoid" id="L9LC98"/>
<dbReference type="SUPFAM" id="SSF54928">
    <property type="entry name" value="RNA-binding domain, RBD"/>
    <property type="match status" value="1"/>
</dbReference>
<protein>
    <recommendedName>
        <fullName evidence="1">RNA helicase</fullName>
        <ecNumber evidence="1">3.6.4.13</ecNumber>
    </recommendedName>
</protein>
<keyword evidence="3 6" id="KW-0067">ATP-binding</keyword>
<dbReference type="AlphaFoldDB" id="L9LC98"/>
<dbReference type="SMART" id="SM00490">
    <property type="entry name" value="HELICc"/>
    <property type="match status" value="1"/>
</dbReference>
<evidence type="ECO:0000256" key="3">
    <source>
        <dbReference type="ARBA" id="ARBA00022806"/>
    </source>
</evidence>
<reference evidence="7" key="2">
    <citation type="journal article" date="2013" name="Nat. Commun.">
        <title>Genome of the Chinese tree shrew.</title>
        <authorList>
            <person name="Fan Y."/>
            <person name="Huang Z.Y."/>
            <person name="Cao C.C."/>
            <person name="Chen C.S."/>
            <person name="Chen Y.X."/>
            <person name="Fan D.D."/>
            <person name="He J."/>
            <person name="Hou H.L."/>
            <person name="Hu L."/>
            <person name="Hu X.T."/>
            <person name="Jiang X.T."/>
            <person name="Lai R."/>
            <person name="Lang Y.S."/>
            <person name="Liang B."/>
            <person name="Liao S.G."/>
            <person name="Mu D."/>
            <person name="Ma Y.Y."/>
            <person name="Niu Y.Y."/>
            <person name="Sun X.Q."/>
            <person name="Xia J.Q."/>
            <person name="Xiao J."/>
            <person name="Xiong Z.Q."/>
            <person name="Xu L."/>
            <person name="Yang L."/>
            <person name="Zhang Y."/>
            <person name="Zhao W."/>
            <person name="Zhao X.D."/>
            <person name="Zheng Y.T."/>
            <person name="Zhou J.M."/>
            <person name="Zhu Y.B."/>
            <person name="Zhang G.J."/>
            <person name="Wang J."/>
            <person name="Yao Y.G."/>
        </authorList>
    </citation>
    <scope>NUCLEOTIDE SEQUENCE [LARGE SCALE GENOMIC DNA]</scope>
</reference>
<keyword evidence="3 6" id="KW-0547">Nucleotide-binding</keyword>
<dbReference type="GO" id="GO:0003723">
    <property type="term" value="F:RNA binding"/>
    <property type="evidence" value="ECO:0007669"/>
    <property type="project" value="UniProtKB-KW"/>
</dbReference>
<dbReference type="EMBL" id="KB320426">
    <property type="protein sequence ID" value="ELW72324.1"/>
    <property type="molecule type" value="Genomic_DNA"/>
</dbReference>
<dbReference type="GO" id="GO:0016787">
    <property type="term" value="F:hydrolase activity"/>
    <property type="evidence" value="ECO:0007669"/>
    <property type="project" value="UniProtKB-KW"/>
</dbReference>
<proteinExistence type="predicted"/>
<keyword evidence="7" id="KW-1185">Reference proteome</keyword>
<keyword evidence="2" id="KW-0378">Hydrolase</keyword>
<dbReference type="InterPro" id="IPR059027">
    <property type="entry name" value="DD_DDX21-DDX50"/>
</dbReference>
<sequence>MDRNWEDFSFAILLMEKLQGEMQDKKRGCSPQMNEVNQMLDMGFADQVEEILCVAYNKDFEDNPQTLLFSATCPHWVFNVAKKYMKPTREQVDLIGKKTQKTAITGASGIKCHWTQRAEVSGDVISQITCGHQGRTIIFCETKKEAQELSQNMSIKQDTQSLHGDIPQKQREVTLKVFRNGDFGVLVATSDAACGLDIPEIDLVVQSSPPKRIKFKQIDIPSATEIIKASSKDTIRLLDSVPPTAISYLKQSAEKLIEKGPAEALAAALAHISGVTSVDQCPLINSNVGFVTMILQCSIEMPNINYAWKELKEQLGEDIDSKAKGMVFRKRKAGVCFDVPTAVVTEI</sequence>
<dbReference type="CDD" id="cd18787">
    <property type="entry name" value="SF2_C_DEAD"/>
    <property type="match status" value="1"/>
</dbReference>
<dbReference type="Pfam" id="PF00271">
    <property type="entry name" value="Helicase_C"/>
    <property type="match status" value="1"/>
</dbReference>
<dbReference type="GO" id="GO:0003724">
    <property type="term" value="F:RNA helicase activity"/>
    <property type="evidence" value="ECO:0007669"/>
    <property type="project" value="UniProtKB-EC"/>
</dbReference>
<dbReference type="InterPro" id="IPR001650">
    <property type="entry name" value="Helicase_C-like"/>
</dbReference>
<dbReference type="Pfam" id="PF26142">
    <property type="entry name" value="DD_DDX21-DDX50"/>
    <property type="match status" value="1"/>
</dbReference>
<reference evidence="7" key="1">
    <citation type="submission" date="2012-07" db="EMBL/GenBank/DDBJ databases">
        <title>Genome of the Chinese tree shrew, a rising model animal genetically related to primates.</title>
        <authorList>
            <person name="Zhang G."/>
            <person name="Fan Y."/>
            <person name="Yao Y."/>
            <person name="Huang Z."/>
        </authorList>
    </citation>
    <scope>NUCLEOTIDE SEQUENCE [LARGE SCALE GENOMIC DNA]</scope>
</reference>
<accession>L9LC98</accession>
<dbReference type="CDD" id="cd12936">
    <property type="entry name" value="GUCT_RHII_Gualpha_beta"/>
    <property type="match status" value="1"/>
</dbReference>
<feature type="domain" description="Helicase C-terminal" evidence="5">
    <location>
        <begin position="124"/>
        <end position="283"/>
    </location>
</feature>
<keyword evidence="4" id="KW-0694">RNA-binding</keyword>
<dbReference type="GO" id="GO:0005524">
    <property type="term" value="F:ATP binding"/>
    <property type="evidence" value="ECO:0007669"/>
    <property type="project" value="InterPro"/>
</dbReference>
<evidence type="ECO:0000259" key="5">
    <source>
        <dbReference type="PROSITE" id="PS51194"/>
    </source>
</evidence>
<dbReference type="InterPro" id="IPR027417">
    <property type="entry name" value="P-loop_NTPase"/>
</dbReference>
<dbReference type="SUPFAM" id="SSF52540">
    <property type="entry name" value="P-loop containing nucleoside triphosphate hydrolases"/>
    <property type="match status" value="1"/>
</dbReference>
<dbReference type="PANTHER" id="PTHR47958">
    <property type="entry name" value="ATP-DEPENDENT RNA HELICASE DBP3"/>
    <property type="match status" value="1"/>
</dbReference>
<dbReference type="Gene3D" id="3.30.70.2280">
    <property type="match status" value="1"/>
</dbReference>
<evidence type="ECO:0000313" key="6">
    <source>
        <dbReference type="EMBL" id="ELW72324.1"/>
    </source>
</evidence>
<organism evidence="6 7">
    <name type="scientific">Tupaia chinensis</name>
    <name type="common">Chinese tree shrew</name>
    <name type="synonym">Tupaia belangeri chinensis</name>
    <dbReference type="NCBI Taxonomy" id="246437"/>
    <lineage>
        <taxon>Eukaryota</taxon>
        <taxon>Metazoa</taxon>
        <taxon>Chordata</taxon>
        <taxon>Craniata</taxon>
        <taxon>Vertebrata</taxon>
        <taxon>Euteleostomi</taxon>
        <taxon>Mammalia</taxon>
        <taxon>Eutheria</taxon>
        <taxon>Euarchontoglires</taxon>
        <taxon>Scandentia</taxon>
        <taxon>Tupaiidae</taxon>
        <taxon>Tupaia</taxon>
    </lineage>
</organism>
<dbReference type="PROSITE" id="PS51194">
    <property type="entry name" value="HELICASE_CTER"/>
    <property type="match status" value="1"/>
</dbReference>
<name>L9LC98_TUPCH</name>
<dbReference type="Gene3D" id="3.40.50.300">
    <property type="entry name" value="P-loop containing nucleotide triphosphate hydrolases"/>
    <property type="match status" value="2"/>
</dbReference>
<dbReference type="STRING" id="246437.L9LC98"/>
<dbReference type="Proteomes" id="UP000011518">
    <property type="component" value="Unassembled WGS sequence"/>
</dbReference>
<evidence type="ECO:0000256" key="1">
    <source>
        <dbReference type="ARBA" id="ARBA00012552"/>
    </source>
</evidence>
<dbReference type="InterPro" id="IPR012562">
    <property type="entry name" value="GUCT"/>
</dbReference>
<evidence type="ECO:0000313" key="7">
    <source>
        <dbReference type="Proteomes" id="UP000011518"/>
    </source>
</evidence>